<evidence type="ECO:0000313" key="3">
    <source>
        <dbReference type="Proteomes" id="UP001208567"/>
    </source>
</evidence>
<reference evidence="2 3" key="1">
    <citation type="journal article" date="2024" name="Int. J. Syst. Evol. Microbiol.">
        <title>Clostridium omnivorum sp. nov., isolated from anoxic soil under the treatment of reductive soil disinfestation.</title>
        <authorList>
            <person name="Ueki A."/>
            <person name="Tonouchi A."/>
            <person name="Kaku N."/>
            <person name="Honma S."/>
            <person name="Ueki K."/>
        </authorList>
    </citation>
    <scope>NUCLEOTIDE SEQUENCE [LARGE SCALE GENOMIC DNA]</scope>
    <source>
        <strain evidence="2 3">E14</strain>
    </source>
</reference>
<organism evidence="2 3">
    <name type="scientific">Clostridium omnivorum</name>
    <dbReference type="NCBI Taxonomy" id="1604902"/>
    <lineage>
        <taxon>Bacteria</taxon>
        <taxon>Bacillati</taxon>
        <taxon>Bacillota</taxon>
        <taxon>Clostridia</taxon>
        <taxon>Eubacteriales</taxon>
        <taxon>Clostridiaceae</taxon>
        <taxon>Clostridium</taxon>
    </lineage>
</organism>
<proteinExistence type="predicted"/>
<sequence>MNPITEYALQNLTIDKGLSSNYFIEKSKDNKNIIKIIKNSKPFYIGSNYSVTRDIINFMNQVGDYNVNTIFVVFGLAAGEHIVDLLHNISDSNKILIIEPDENIIKLFLNTKQYIDNIINNDRVVLTSCEEKMLDIIINKYIEDFAINNIKFLIFANYDKLYKEKYLLSYNAIKKYIEVKAMNIITNQRFSKDFFKCFVKNIKHIIKSTPLNETKNSFSGIPAVVVSAGPSLEKNIEQLKRVQDKFLIISGGRTISALNKVNVYPHLVSVIDPGEASYEVIKNSLECDAPLLFCEVTNHKVVEEYSGNKIFTQEGYILNEVTREILETKVDALYQGGSVAHTCAAFAQYLGCNPIIFIGQDFAFTNNKLHADIASIEINNINDKETIMVEGVYEDQVPTSKLFDIYRKNMEQFIENHTDTTFINSSEGGANIKGTKVIKLQEAIELYGKRNLDKDMFSIIRNKSYSFNEELIKANIETILKDLENLRNKCSVTVEYSKEVLEYYENSKKKNINLLLSKINEINNNIGKVKFISNLLQPVIFQVLMNPEYMEKINETEKERGTRFAKQAIKLYSEIIISIDEAVPYVKECIEELSKTEVYNG</sequence>
<dbReference type="RefSeq" id="WP_264851635.1">
    <property type="nucleotide sequence ID" value="NZ_BRXR01000001.1"/>
</dbReference>
<accession>A0ABQ5NAU6</accession>
<dbReference type="Pfam" id="PF01973">
    <property type="entry name" value="MptE-like"/>
    <property type="match status" value="1"/>
</dbReference>
<evidence type="ECO:0000313" key="2">
    <source>
        <dbReference type="EMBL" id="GLC32333.1"/>
    </source>
</evidence>
<keyword evidence="3" id="KW-1185">Reference proteome</keyword>
<gene>
    <name evidence="2" type="ORF">bsdE14_37430</name>
</gene>
<name>A0ABQ5NAU6_9CLOT</name>
<comment type="caution">
    <text evidence="2">The sequence shown here is derived from an EMBL/GenBank/DDBJ whole genome shotgun (WGS) entry which is preliminary data.</text>
</comment>
<evidence type="ECO:0000259" key="1">
    <source>
        <dbReference type="Pfam" id="PF01973"/>
    </source>
</evidence>
<dbReference type="InterPro" id="IPR002826">
    <property type="entry name" value="MptE-like"/>
</dbReference>
<dbReference type="PANTHER" id="PTHR41786">
    <property type="entry name" value="MOTILITY ACCESSORY FACTOR MAF"/>
    <property type="match status" value="1"/>
</dbReference>
<dbReference type="PANTHER" id="PTHR41786:SF1">
    <property type="entry name" value="6-HYDROXYMETHYLPTERIN DIPHOSPHOKINASE MPTE-LIKE DOMAIN-CONTAINING PROTEIN"/>
    <property type="match status" value="1"/>
</dbReference>
<protein>
    <recommendedName>
        <fullName evidence="1">6-hydroxymethylpterin diphosphokinase MptE-like domain-containing protein</fullName>
    </recommendedName>
</protein>
<dbReference type="EMBL" id="BRXR01000001">
    <property type="protein sequence ID" value="GLC32333.1"/>
    <property type="molecule type" value="Genomic_DNA"/>
</dbReference>
<feature type="domain" description="6-hydroxymethylpterin diphosphokinase MptE-like" evidence="1">
    <location>
        <begin position="197"/>
        <end position="366"/>
    </location>
</feature>
<dbReference type="Proteomes" id="UP001208567">
    <property type="component" value="Unassembled WGS sequence"/>
</dbReference>